<gene>
    <name evidence="4" type="ORF">ACFQ4H_02280</name>
</gene>
<evidence type="ECO:0000256" key="1">
    <source>
        <dbReference type="ARBA" id="ARBA00023002"/>
    </source>
</evidence>
<dbReference type="Pfam" id="PF03807">
    <property type="entry name" value="F420_oxidored"/>
    <property type="match status" value="1"/>
</dbReference>
<dbReference type="EMBL" id="JBHTMP010000002">
    <property type="protein sequence ID" value="MFD1319911.1"/>
    <property type="molecule type" value="Genomic_DNA"/>
</dbReference>
<dbReference type="InterPro" id="IPR036291">
    <property type="entry name" value="NAD(P)-bd_dom_sf"/>
</dbReference>
<dbReference type="PANTHER" id="PTHR14239">
    <property type="entry name" value="DUDULIN-RELATED"/>
    <property type="match status" value="1"/>
</dbReference>
<accession>A0ABW3Y8D8</accession>
<dbReference type="SUPFAM" id="SSF51735">
    <property type="entry name" value="NAD(P)-binding Rossmann-fold domains"/>
    <property type="match status" value="1"/>
</dbReference>
<evidence type="ECO:0000256" key="2">
    <source>
        <dbReference type="SAM" id="MobiDB-lite"/>
    </source>
</evidence>
<proteinExistence type="predicted"/>
<organism evidence="4 5">
    <name type="scientific">Micromonospora sonneratiae</name>
    <dbReference type="NCBI Taxonomy" id="1184706"/>
    <lineage>
        <taxon>Bacteria</taxon>
        <taxon>Bacillati</taxon>
        <taxon>Actinomycetota</taxon>
        <taxon>Actinomycetes</taxon>
        <taxon>Micromonosporales</taxon>
        <taxon>Micromonosporaceae</taxon>
        <taxon>Micromonospora</taxon>
    </lineage>
</organism>
<keyword evidence="1" id="KW-0560">Oxidoreductase</keyword>
<feature type="region of interest" description="Disordered" evidence="2">
    <location>
        <begin position="174"/>
        <end position="208"/>
    </location>
</feature>
<evidence type="ECO:0000259" key="3">
    <source>
        <dbReference type="Pfam" id="PF03807"/>
    </source>
</evidence>
<evidence type="ECO:0000313" key="4">
    <source>
        <dbReference type="EMBL" id="MFD1319911.1"/>
    </source>
</evidence>
<keyword evidence="5" id="KW-1185">Reference proteome</keyword>
<reference evidence="5" key="1">
    <citation type="journal article" date="2019" name="Int. J. Syst. Evol. Microbiol.">
        <title>The Global Catalogue of Microorganisms (GCM) 10K type strain sequencing project: providing services to taxonomists for standard genome sequencing and annotation.</title>
        <authorList>
            <consortium name="The Broad Institute Genomics Platform"/>
            <consortium name="The Broad Institute Genome Sequencing Center for Infectious Disease"/>
            <person name="Wu L."/>
            <person name="Ma J."/>
        </authorList>
    </citation>
    <scope>NUCLEOTIDE SEQUENCE [LARGE SCALE GENOMIC DNA]</scope>
    <source>
        <strain evidence="5">JCM 31037</strain>
    </source>
</reference>
<name>A0ABW3Y8D8_9ACTN</name>
<dbReference type="InterPro" id="IPR051267">
    <property type="entry name" value="STEAP_metalloreductase"/>
</dbReference>
<sequence>MRIGIIGAGHVGGTLAQLLAKHGHEVMVANSRGPQTLHGLVDRISGEVSAGTAAEAAEFGDVVVTSVPFGRYPELPTGGLADKTVVDTTNYYPERDGHYPDLDQGSTTSSELVQAHLAGAHLVKAFNTMYWEHLRDYGRQSSAQFRYALPVSGDDDQAKRTVQDLVEQLGFEPVDTGTLADGGRRQQPGSPIYGADLSGDELRSRIRH</sequence>
<feature type="domain" description="Pyrroline-5-carboxylate reductase catalytic N-terminal" evidence="3">
    <location>
        <begin position="2"/>
        <end position="91"/>
    </location>
</feature>
<evidence type="ECO:0000313" key="5">
    <source>
        <dbReference type="Proteomes" id="UP001597260"/>
    </source>
</evidence>
<dbReference type="InterPro" id="IPR028939">
    <property type="entry name" value="P5C_Rdtase_cat_N"/>
</dbReference>
<dbReference type="Proteomes" id="UP001597260">
    <property type="component" value="Unassembled WGS sequence"/>
</dbReference>
<protein>
    <submittedName>
        <fullName evidence="4">NADPH-dependent F420 reductase</fullName>
    </submittedName>
</protein>
<dbReference type="RefSeq" id="WP_377566364.1">
    <property type="nucleotide sequence ID" value="NZ_JBHTMP010000002.1"/>
</dbReference>
<dbReference type="Gene3D" id="3.40.50.720">
    <property type="entry name" value="NAD(P)-binding Rossmann-like Domain"/>
    <property type="match status" value="1"/>
</dbReference>
<comment type="caution">
    <text evidence="4">The sequence shown here is derived from an EMBL/GenBank/DDBJ whole genome shotgun (WGS) entry which is preliminary data.</text>
</comment>